<dbReference type="RefSeq" id="WP_027008571.1">
    <property type="nucleotide sequence ID" value="NZ_CP091521.1"/>
</dbReference>
<dbReference type="Proteomes" id="UP000831534">
    <property type="component" value="Chromosome"/>
</dbReference>
<evidence type="ECO:0000313" key="1">
    <source>
        <dbReference type="EMBL" id="UOP05340.1"/>
    </source>
</evidence>
<protein>
    <submittedName>
        <fullName evidence="1">DUF3168 domain-containing protein</fullName>
    </submittedName>
</protein>
<dbReference type="KEGG" id="ckh:LVJ77_03845"/>
<accession>A0A8T9MTY3</accession>
<sequence>MLERKLIAAVKAARADAKVYHDFAPEEAKPPFVLLARVGGAGRPYLGGDAAAEVRVQISAWAAERLAAVELSQQIETALYALPEVSAAGAAVSAFDDGTGWRGMMQDFIVLEQTDV</sequence>
<dbReference type="EMBL" id="CP091521">
    <property type="protein sequence ID" value="UOP05340.1"/>
    <property type="molecule type" value="Genomic_DNA"/>
</dbReference>
<reference evidence="1" key="2">
    <citation type="submission" date="2024-09" db="EMBL/GenBank/DDBJ databases">
        <authorList>
            <person name="Veyrier F.J."/>
        </authorList>
    </citation>
    <scope>NUCLEOTIDE SEQUENCE</scope>
    <source>
        <strain evidence="1">17694</strain>
    </source>
</reference>
<reference evidence="1" key="1">
    <citation type="journal article" date="2022" name="Res Sq">
        <title>Evolution of multicellular longitudinally dividing oral cavity symbionts (Neisseriaceae).</title>
        <authorList>
            <person name="Nyongesa S."/>
            <person name="Weber P."/>
            <person name="Bernet E."/>
            <person name="Pullido F."/>
            <person name="Nieckarz M."/>
            <person name="Delaby M."/>
            <person name="Nieves C."/>
            <person name="Viehboeck T."/>
            <person name="Krause N."/>
            <person name="Rivera-Millot A."/>
            <person name="Nakamura A."/>
            <person name="Vischer N."/>
            <person name="VanNieuwenhze M."/>
            <person name="Brun Y."/>
            <person name="Cava F."/>
            <person name="Bulgheresi S."/>
            <person name="Veyrier F."/>
        </authorList>
    </citation>
    <scope>NUCLEOTIDE SEQUENCE</scope>
    <source>
        <strain evidence="1">17694</strain>
    </source>
</reference>
<name>A0A8T9MTY3_9NEIS</name>
<proteinExistence type="predicted"/>
<keyword evidence="2" id="KW-1185">Reference proteome</keyword>
<dbReference type="Pfam" id="PF11367">
    <property type="entry name" value="Tail_completion_gp17"/>
    <property type="match status" value="1"/>
</dbReference>
<gene>
    <name evidence="1" type="ORF">LVJ77_03845</name>
</gene>
<dbReference type="InterPro" id="IPR021508">
    <property type="entry name" value="Gp17-like"/>
</dbReference>
<organism evidence="1 2">
    <name type="scientific">Conchiformibius kuhniae</name>
    <dbReference type="NCBI Taxonomy" id="211502"/>
    <lineage>
        <taxon>Bacteria</taxon>
        <taxon>Pseudomonadati</taxon>
        <taxon>Pseudomonadota</taxon>
        <taxon>Betaproteobacteria</taxon>
        <taxon>Neisseriales</taxon>
        <taxon>Neisseriaceae</taxon>
        <taxon>Conchiformibius</taxon>
    </lineage>
</organism>
<dbReference type="AlphaFoldDB" id="A0A8T9MTY3"/>
<evidence type="ECO:0000313" key="2">
    <source>
        <dbReference type="Proteomes" id="UP000831534"/>
    </source>
</evidence>